<reference evidence="2" key="1">
    <citation type="journal article" date="2019" name="Int. J. Syst. Evol. Microbiol.">
        <title>The Global Catalogue of Microorganisms (GCM) 10K type strain sequencing project: providing services to taxonomists for standard genome sequencing and annotation.</title>
        <authorList>
            <consortium name="The Broad Institute Genomics Platform"/>
            <consortium name="The Broad Institute Genome Sequencing Center for Infectious Disease"/>
            <person name="Wu L."/>
            <person name="Ma J."/>
        </authorList>
    </citation>
    <scope>NUCLEOTIDE SEQUENCE [LARGE SCALE GENOMIC DNA]</scope>
    <source>
        <strain evidence="2">JCM 12165</strain>
    </source>
</reference>
<accession>A0ABW4FPP8</accession>
<sequence>MTIVAVPRPATSQPPRTVPARELLDESERAWSADVLAALRQTATPGEHHRRKLVLQALAAYERLRLGQASTSDELTVFRRWPACTVVALTSLAAAGITVLRQKLIEADPAITEAWWFRGWAVCWAELGGHDATDIPGASVLRAASIPTDQLSGPEFGLDPQRGALIITLPAPLAAGATVTAGGSQCVPQGARWLIARPTPVVTCEDALGEIHRVQVVDAADPLLLFSEPGALLPTNESLPPGEAWMLHLGEPASGWAEGPARVLERRPPPIGWSRWRLLRVLLGPGSAVRSAVDHGSGPRYGAWRHVAPGAGHGSAEVIFPDPLPGVFGPAGEEVYPSPPQLRLSGEPAAVWDVHVRPAGSPRTSSVTAHGGECIPLRDGRSGSMLGRYRVRAAGGGAPVVAEFTIAEGVSITPDRRVRVLSPHGGLRPARATVTAPRGVRAEPAEMRFGPYQREAQLVLRGPDDRIARLRVQIPHCAVRIRYSERSEDWEITPRTLTIEALIAGAQLDIRLPAELRAGIGAAPALAVETDTDPTVQEIHGHRVGSGDVQRYRLDRLVDTVRALGTVRLRVVLPGQEVVVATIRGNAPAGGIVRAGAALRFQDRGAGPLRVQVHARWAPWLAPQIIELPDGAAEVPLAAPFDTGTPLAVLVQPSGNVRVSGWPDVRDLPRGAVLFDVLATAGDGLPLTASGARAMSAYLAGRAPLPDGAEHLHLVWHVAARAPVVLGGGLGDLTAQECAAHLGAHPFAALRAVTRARVRTDEIVVPLIRSGLAAHDLRRVPDPDAVRLAWQMSPLSALIATSPLLPYLAGIDGWDPAELDDAERRLLDQISDRCSAPALAVLAGAPFLESLRAVDALASEERQLPGPPSLEIPAPELEPVRALGRATGFELLRKAAPSLACALVARLAAHGDRDAAEVERQIRHTWIRIARAVPQLAGNDIVLAEFVTTRRLGVGDPARSAP</sequence>
<organism evidence="1 2">
    <name type="scientific">Pseudonocardia aurantiaca</name>
    <dbReference type="NCBI Taxonomy" id="75290"/>
    <lineage>
        <taxon>Bacteria</taxon>
        <taxon>Bacillati</taxon>
        <taxon>Actinomycetota</taxon>
        <taxon>Actinomycetes</taxon>
        <taxon>Pseudonocardiales</taxon>
        <taxon>Pseudonocardiaceae</taxon>
        <taxon>Pseudonocardia</taxon>
    </lineage>
</organism>
<dbReference type="Proteomes" id="UP001597145">
    <property type="component" value="Unassembled WGS sequence"/>
</dbReference>
<gene>
    <name evidence="1" type="ORF">ACFSCY_21000</name>
</gene>
<protein>
    <submittedName>
        <fullName evidence="1">Uncharacterized protein</fullName>
    </submittedName>
</protein>
<evidence type="ECO:0000313" key="1">
    <source>
        <dbReference type="EMBL" id="MFD1531914.1"/>
    </source>
</evidence>
<name>A0ABW4FPP8_9PSEU</name>
<evidence type="ECO:0000313" key="2">
    <source>
        <dbReference type="Proteomes" id="UP001597145"/>
    </source>
</evidence>
<dbReference type="EMBL" id="JBHUCP010000016">
    <property type="protein sequence ID" value="MFD1531914.1"/>
    <property type="molecule type" value="Genomic_DNA"/>
</dbReference>
<dbReference type="RefSeq" id="WP_343974439.1">
    <property type="nucleotide sequence ID" value="NZ_BAAAJG010000007.1"/>
</dbReference>
<keyword evidence="2" id="KW-1185">Reference proteome</keyword>
<proteinExistence type="predicted"/>
<comment type="caution">
    <text evidence="1">The sequence shown here is derived from an EMBL/GenBank/DDBJ whole genome shotgun (WGS) entry which is preliminary data.</text>
</comment>